<dbReference type="Proteomes" id="UP000322927">
    <property type="component" value="Chromosome"/>
</dbReference>
<feature type="transmembrane region" description="Helical" evidence="1">
    <location>
        <begin position="149"/>
        <end position="167"/>
    </location>
</feature>
<evidence type="ECO:0000313" key="3">
    <source>
        <dbReference type="Proteomes" id="UP000322927"/>
    </source>
</evidence>
<dbReference type="InterPro" id="IPR025495">
    <property type="entry name" value="DUF4386"/>
</dbReference>
<reference evidence="2 3" key="1">
    <citation type="submission" date="2018-05" db="EMBL/GenBank/DDBJ databases">
        <title>Streptomyces venezuelae.</title>
        <authorList>
            <person name="Kim W."/>
            <person name="Lee N."/>
            <person name="Cho B.-K."/>
        </authorList>
    </citation>
    <scope>NUCLEOTIDE SEQUENCE [LARGE SCALE GENOMIC DNA]</scope>
    <source>
        <strain evidence="2 3">ATCC 14584</strain>
    </source>
</reference>
<evidence type="ECO:0000313" key="2">
    <source>
        <dbReference type="EMBL" id="QES38707.1"/>
    </source>
</evidence>
<proteinExistence type="predicted"/>
<feature type="transmembrane region" description="Helical" evidence="1">
    <location>
        <begin position="58"/>
        <end position="85"/>
    </location>
</feature>
<dbReference type="EMBL" id="CP029192">
    <property type="protein sequence ID" value="QES38707.1"/>
    <property type="molecule type" value="Genomic_DNA"/>
</dbReference>
<dbReference type="Pfam" id="PF14329">
    <property type="entry name" value="DUF4386"/>
    <property type="match status" value="1"/>
</dbReference>
<organism evidence="2 3">
    <name type="scientific">Streptomyces venezuelae</name>
    <dbReference type="NCBI Taxonomy" id="54571"/>
    <lineage>
        <taxon>Bacteria</taxon>
        <taxon>Bacillati</taxon>
        <taxon>Actinomycetota</taxon>
        <taxon>Actinomycetes</taxon>
        <taxon>Kitasatosporales</taxon>
        <taxon>Streptomycetaceae</taxon>
        <taxon>Streptomyces</taxon>
    </lineage>
</organism>
<dbReference type="AlphaFoldDB" id="A0A5P2C8J8"/>
<evidence type="ECO:0000256" key="1">
    <source>
        <dbReference type="SAM" id="Phobius"/>
    </source>
</evidence>
<keyword evidence="1" id="KW-0472">Membrane</keyword>
<gene>
    <name evidence="2" type="ORF">DEJ48_01410</name>
</gene>
<name>A0A5P2C8J8_STRVZ</name>
<sequence length="240" mass="25444">MTPPGETSRTVRKAGLVAGAGILVMAPLAVFANFGVLDNLITEDDATRTARDIRHSEALFRFGAVALFLVAVLDVVVAWALMVFFQPAHKGIATLAAWFRLAYAGVLLVAVTQLVGALPPAKNAESLEAYSADQLDAEALMRIDAFYDVWDAGLIFFGVHLLLLGFLAFQSGYVPRVLGVLLAAAGLGYLADSFGASLSSGYSVEAAVFTGVGELLLMIWLLTAGRNVGSRLPIQAERMP</sequence>
<keyword evidence="1" id="KW-1133">Transmembrane helix</keyword>
<protein>
    <submittedName>
        <fullName evidence="2">DUF4386 domain-containing protein</fullName>
    </submittedName>
</protein>
<keyword evidence="1" id="KW-0812">Transmembrane</keyword>
<accession>A0A5P2C8J8</accession>
<feature type="transmembrane region" description="Helical" evidence="1">
    <location>
        <begin position="97"/>
        <end position="118"/>
    </location>
</feature>
<feature type="transmembrane region" description="Helical" evidence="1">
    <location>
        <begin position="202"/>
        <end position="222"/>
    </location>
</feature>
<dbReference type="OrthoDB" id="4196772at2"/>
<feature type="transmembrane region" description="Helical" evidence="1">
    <location>
        <begin position="16"/>
        <end position="37"/>
    </location>
</feature>